<dbReference type="GO" id="GO:0005737">
    <property type="term" value="C:cytoplasm"/>
    <property type="evidence" value="ECO:0007669"/>
    <property type="project" value="UniProtKB-SubCell"/>
</dbReference>
<reference evidence="13" key="1">
    <citation type="submission" date="2017-08" db="EMBL/GenBank/DDBJ databases">
        <title>Direct submision.</title>
        <authorList>
            <person name="Kim S.-J."/>
            <person name="Rhee S.-K."/>
        </authorList>
    </citation>
    <scope>NUCLEOTIDE SEQUENCE [LARGE SCALE GENOMIC DNA]</scope>
    <source>
        <strain evidence="13">GI5</strain>
    </source>
</reference>
<dbReference type="InterPro" id="IPR004100">
    <property type="entry name" value="ATPase_F1/V1/A1_a/bsu_N"/>
</dbReference>
<dbReference type="Gene3D" id="3.40.50.12240">
    <property type="match status" value="1"/>
</dbReference>
<comment type="similarity">
    <text evidence="8">Belongs to the ATPase alpha/beta chains family. T3SS ATPase subfamily.</text>
</comment>
<organism evidence="12 13">
    <name type="scientific">Ketobacter alkanivorans</name>
    <dbReference type="NCBI Taxonomy" id="1917421"/>
    <lineage>
        <taxon>Bacteria</taxon>
        <taxon>Pseudomonadati</taxon>
        <taxon>Pseudomonadota</taxon>
        <taxon>Gammaproteobacteria</taxon>
        <taxon>Pseudomonadales</taxon>
        <taxon>Ketobacteraceae</taxon>
        <taxon>Ketobacter</taxon>
    </lineage>
</organism>
<dbReference type="GO" id="GO:0030257">
    <property type="term" value="C:type III protein secretion system complex"/>
    <property type="evidence" value="ECO:0007669"/>
    <property type="project" value="InterPro"/>
</dbReference>
<dbReference type="GO" id="GO:0046933">
    <property type="term" value="F:proton-transporting ATP synthase activity, rotational mechanism"/>
    <property type="evidence" value="ECO:0007669"/>
    <property type="project" value="TreeGrafter"/>
</dbReference>
<dbReference type="GO" id="GO:0030254">
    <property type="term" value="P:protein secretion by the type III secretion system"/>
    <property type="evidence" value="ECO:0007669"/>
    <property type="project" value="InterPro"/>
</dbReference>
<keyword evidence="6" id="KW-0653">Protein transport</keyword>
<evidence type="ECO:0000256" key="2">
    <source>
        <dbReference type="ARBA" id="ARBA00022448"/>
    </source>
</evidence>
<dbReference type="NCBIfam" id="TIGR01026">
    <property type="entry name" value="fliI_yscN"/>
    <property type="match status" value="1"/>
</dbReference>
<gene>
    <name evidence="12" type="primary">fliI</name>
    <name evidence="12" type="ORF">Kalk_11215</name>
</gene>
<dbReference type="RefSeq" id="WP_101894338.1">
    <property type="nucleotide sequence ID" value="NZ_CP022684.1"/>
</dbReference>
<keyword evidence="2" id="KW-0813">Transport</keyword>
<evidence type="ECO:0000256" key="9">
    <source>
        <dbReference type="ARBA" id="ARBA00024382"/>
    </source>
</evidence>
<name>A0A2K9LKS1_9GAMM</name>
<keyword evidence="3" id="KW-0963">Cytoplasm</keyword>
<dbReference type="PANTHER" id="PTHR15184">
    <property type="entry name" value="ATP SYNTHASE"/>
    <property type="match status" value="1"/>
</dbReference>
<evidence type="ECO:0000256" key="6">
    <source>
        <dbReference type="ARBA" id="ARBA00022927"/>
    </source>
</evidence>
<evidence type="ECO:0000313" key="12">
    <source>
        <dbReference type="EMBL" id="AUM12959.1"/>
    </source>
</evidence>
<dbReference type="KEGG" id="kak:Kalk_11215"/>
<sequence length="437" mass="47358">MQSTDLAELIKSCDTIRRTGRVLQFYGLALESVGPDVFVGEICEISTPGNLHPVKAEVVGFRNGNVVLIPFGNLHGIHVGSEVVATGKSATIPVGEELLGRVIDGFGFPIDEKGPIRFSDEIGIYRNPINPMMREPVDVQLETGIKVIDAFTPVGKGQRIGIFAGSGVGKSTLLSMITKSSSADVNVIALIGERGREVQDFISKGLGREGLSNTVVVVAGADQPALVRLYAAYAATAISEYFMKQGKDVVLAMDSITRFAMAQREIGLAIGEPPTARGYTPSAFDKIPKLVERAGNFAGQGSITAFYTVLVEGDDFNEPVSDNVRAILDGHIVLDRKIAEQNVYPAINVLNSVSRLVGDLLSPEERMLIGNARKLLSRYESSKDMIDFGGYIKGENRKLDECVEFESSFLDVRVQEKSYGAARKDIFNWLVRALPNV</sequence>
<evidence type="ECO:0000256" key="4">
    <source>
        <dbReference type="ARBA" id="ARBA00022741"/>
    </source>
</evidence>
<comment type="catalytic activity">
    <reaction evidence="10">
        <text>ATP + H2O + cellular proteinSide 1 = ADP + phosphate + cellular proteinSide 2.</text>
        <dbReference type="EC" id="7.4.2.8"/>
    </reaction>
</comment>
<dbReference type="PROSITE" id="PS00152">
    <property type="entry name" value="ATPASE_ALPHA_BETA"/>
    <property type="match status" value="1"/>
</dbReference>
<dbReference type="PANTHER" id="PTHR15184:SF9">
    <property type="entry name" value="SPI-1 TYPE 3 SECRETION SYSTEM ATPASE"/>
    <property type="match status" value="1"/>
</dbReference>
<dbReference type="GO" id="GO:0016887">
    <property type="term" value="F:ATP hydrolysis activity"/>
    <property type="evidence" value="ECO:0007669"/>
    <property type="project" value="InterPro"/>
</dbReference>
<keyword evidence="7" id="KW-1278">Translocase</keyword>
<dbReference type="EC" id="7.4.2.8" evidence="9"/>
<dbReference type="Proteomes" id="UP000235116">
    <property type="component" value="Chromosome"/>
</dbReference>
<dbReference type="CDD" id="cd01136">
    <property type="entry name" value="ATPase_flagellum-secretory_path_III"/>
    <property type="match status" value="1"/>
</dbReference>
<dbReference type="InterPro" id="IPR027417">
    <property type="entry name" value="P-loop_NTPase"/>
</dbReference>
<proteinExistence type="inferred from homology"/>
<dbReference type="SUPFAM" id="SSF52540">
    <property type="entry name" value="P-loop containing nucleoside triphosphate hydrolases"/>
    <property type="match status" value="1"/>
</dbReference>
<evidence type="ECO:0000259" key="11">
    <source>
        <dbReference type="SMART" id="SM00382"/>
    </source>
</evidence>
<evidence type="ECO:0000256" key="1">
    <source>
        <dbReference type="ARBA" id="ARBA00004496"/>
    </source>
</evidence>
<evidence type="ECO:0000256" key="3">
    <source>
        <dbReference type="ARBA" id="ARBA00022490"/>
    </source>
</evidence>
<dbReference type="InterPro" id="IPR050053">
    <property type="entry name" value="ATPase_alpha/beta_chains"/>
</dbReference>
<dbReference type="InterPro" id="IPR040627">
    <property type="entry name" value="T3SS_ATPase_C"/>
</dbReference>
<keyword evidence="5" id="KW-0067">ATP-binding</keyword>
<keyword evidence="12" id="KW-0378">Hydrolase</keyword>
<feature type="domain" description="AAA+ ATPase" evidence="11">
    <location>
        <begin position="156"/>
        <end position="339"/>
    </location>
</feature>
<dbReference type="EMBL" id="CP022684">
    <property type="protein sequence ID" value="AUM12959.1"/>
    <property type="molecule type" value="Genomic_DNA"/>
</dbReference>
<evidence type="ECO:0000256" key="7">
    <source>
        <dbReference type="ARBA" id="ARBA00022967"/>
    </source>
</evidence>
<evidence type="ECO:0000313" key="13">
    <source>
        <dbReference type="Proteomes" id="UP000235116"/>
    </source>
</evidence>
<keyword evidence="4" id="KW-0547">Nucleotide-binding</keyword>
<keyword evidence="13" id="KW-1185">Reference proteome</keyword>
<comment type="subcellular location">
    <subcellularLocation>
        <location evidence="1">Cytoplasm</location>
    </subcellularLocation>
</comment>
<dbReference type="GO" id="GO:0008564">
    <property type="term" value="F:protein-exporting ATPase activity"/>
    <property type="evidence" value="ECO:0007669"/>
    <property type="project" value="UniProtKB-EC"/>
</dbReference>
<dbReference type="Pfam" id="PF00006">
    <property type="entry name" value="ATP-synt_ab"/>
    <property type="match status" value="1"/>
</dbReference>
<evidence type="ECO:0000256" key="5">
    <source>
        <dbReference type="ARBA" id="ARBA00022840"/>
    </source>
</evidence>
<dbReference type="SMART" id="SM00382">
    <property type="entry name" value="AAA"/>
    <property type="match status" value="1"/>
</dbReference>
<dbReference type="InterPro" id="IPR005714">
    <property type="entry name" value="ATPase_T3SS_FliI/YscN"/>
</dbReference>
<dbReference type="InterPro" id="IPR020003">
    <property type="entry name" value="ATPase_a/bsu_AS"/>
</dbReference>
<dbReference type="Pfam" id="PF18269">
    <property type="entry name" value="T3SS_ATPase_C"/>
    <property type="match status" value="1"/>
</dbReference>
<dbReference type="GO" id="GO:0005524">
    <property type="term" value="F:ATP binding"/>
    <property type="evidence" value="ECO:0007669"/>
    <property type="project" value="UniProtKB-KW"/>
</dbReference>
<dbReference type="FunFam" id="3.40.50.12240:FF:000002">
    <property type="entry name" value="Flagellum-specific ATP synthase FliI"/>
    <property type="match status" value="1"/>
</dbReference>
<dbReference type="InterPro" id="IPR000194">
    <property type="entry name" value="ATPase_F1/V1/A1_a/bsu_nucl-bd"/>
</dbReference>
<accession>A0A2K9LKS1</accession>
<dbReference type="OrthoDB" id="9148544at2"/>
<dbReference type="InterPro" id="IPR003593">
    <property type="entry name" value="AAA+_ATPase"/>
</dbReference>
<dbReference type="Pfam" id="PF02874">
    <property type="entry name" value="ATP-synt_ab_N"/>
    <property type="match status" value="1"/>
</dbReference>
<evidence type="ECO:0000256" key="8">
    <source>
        <dbReference type="ARBA" id="ARBA00024342"/>
    </source>
</evidence>
<dbReference type="CDD" id="cd18117">
    <property type="entry name" value="ATP-synt_flagellum-secretory_path_III_N"/>
    <property type="match status" value="1"/>
</dbReference>
<dbReference type="AlphaFoldDB" id="A0A2K9LKS1"/>
<evidence type="ECO:0000256" key="10">
    <source>
        <dbReference type="ARBA" id="ARBA00034006"/>
    </source>
</evidence>
<protein>
    <recommendedName>
        <fullName evidence="9">protein-secreting ATPase</fullName>
        <ecNumber evidence="9">7.4.2.8</ecNumber>
    </recommendedName>
</protein>